<dbReference type="AlphaFoldDB" id="A0A1X7R4X4"/>
<dbReference type="Pfam" id="PF02269">
    <property type="entry name" value="TFIID-18kDa"/>
    <property type="match status" value="1"/>
</dbReference>
<name>A0A1X7R4X4_9SACH</name>
<feature type="region of interest" description="Disordered" evidence="7">
    <location>
        <begin position="95"/>
        <end position="182"/>
    </location>
</feature>
<keyword evidence="4" id="KW-0539">Nucleus</keyword>
<evidence type="ECO:0000256" key="4">
    <source>
        <dbReference type="ARBA" id="ARBA00023242"/>
    </source>
</evidence>
<evidence type="ECO:0000256" key="7">
    <source>
        <dbReference type="SAM" id="MobiDB-lite"/>
    </source>
</evidence>
<protein>
    <recommendedName>
        <fullName evidence="6">Transcription initiation factor TFIID subunit 13</fullName>
    </recommendedName>
</protein>
<dbReference type="Gene3D" id="1.10.20.10">
    <property type="entry name" value="Histone, subunit A"/>
    <property type="match status" value="1"/>
</dbReference>
<evidence type="ECO:0000313" key="8">
    <source>
        <dbReference type="EMBL" id="SMN20470.1"/>
    </source>
</evidence>
<evidence type="ECO:0000256" key="5">
    <source>
        <dbReference type="ARBA" id="ARBA00038392"/>
    </source>
</evidence>
<organism evidence="8 9">
    <name type="scientific">Maudiozyma saulgeensis</name>
    <dbReference type="NCBI Taxonomy" id="1789683"/>
    <lineage>
        <taxon>Eukaryota</taxon>
        <taxon>Fungi</taxon>
        <taxon>Dikarya</taxon>
        <taxon>Ascomycota</taxon>
        <taxon>Saccharomycotina</taxon>
        <taxon>Saccharomycetes</taxon>
        <taxon>Saccharomycetales</taxon>
        <taxon>Saccharomycetaceae</taxon>
        <taxon>Maudiozyma</taxon>
    </lineage>
</organism>
<keyword evidence="2" id="KW-0805">Transcription regulation</keyword>
<feature type="compositionally biased region" description="Acidic residues" evidence="7">
    <location>
        <begin position="115"/>
        <end position="139"/>
    </location>
</feature>
<reference evidence="8 9" key="1">
    <citation type="submission" date="2017-04" db="EMBL/GenBank/DDBJ databases">
        <authorList>
            <person name="Afonso C.L."/>
            <person name="Miller P.J."/>
            <person name="Scott M.A."/>
            <person name="Spackman E."/>
            <person name="Goraichik I."/>
            <person name="Dimitrov K.M."/>
            <person name="Suarez D.L."/>
            <person name="Swayne D.E."/>
        </authorList>
    </citation>
    <scope>NUCLEOTIDE SEQUENCE [LARGE SCALE GENOMIC DNA]</scope>
</reference>
<evidence type="ECO:0000256" key="1">
    <source>
        <dbReference type="ARBA" id="ARBA00004123"/>
    </source>
</evidence>
<evidence type="ECO:0000313" key="9">
    <source>
        <dbReference type="Proteomes" id="UP000196158"/>
    </source>
</evidence>
<gene>
    <name evidence="8" type="ORF">KASA_0N04532G</name>
</gene>
<dbReference type="GO" id="GO:0051123">
    <property type="term" value="P:RNA polymerase II preinitiation complex assembly"/>
    <property type="evidence" value="ECO:0007669"/>
    <property type="project" value="TreeGrafter"/>
</dbReference>
<evidence type="ECO:0000256" key="2">
    <source>
        <dbReference type="ARBA" id="ARBA00023015"/>
    </source>
</evidence>
<dbReference type="PANTHER" id="PTHR11380">
    <property type="entry name" value="TRANSCRIPTION INITIATION FACTOR TFIID/SUPT3-RELATED"/>
    <property type="match status" value="1"/>
</dbReference>
<comment type="similarity">
    <text evidence="5">Belongs to the TAF13 family.</text>
</comment>
<evidence type="ECO:0000256" key="3">
    <source>
        <dbReference type="ARBA" id="ARBA00023163"/>
    </source>
</evidence>
<dbReference type="PANTHER" id="PTHR11380:SF5">
    <property type="entry name" value="TRANSCRIPTION INITIATION FACTOR TFIID SUBUNIT 13"/>
    <property type="match status" value="1"/>
</dbReference>
<dbReference type="STRING" id="1789683.A0A1X7R4X4"/>
<keyword evidence="9" id="KW-1185">Reference proteome</keyword>
<dbReference type="EMBL" id="FXLY01000005">
    <property type="protein sequence ID" value="SMN20470.1"/>
    <property type="molecule type" value="Genomic_DNA"/>
</dbReference>
<dbReference type="InterPro" id="IPR009072">
    <property type="entry name" value="Histone-fold"/>
</dbReference>
<accession>A0A1X7R4X4</accession>
<keyword evidence="3" id="KW-0804">Transcription</keyword>
<sequence length="182" mass="20376">MSRRLKRTNLFSKDVSSLLYAYGDVPQPLLSTTHCLDEVVAQYLVDVCTSAVNVSQNSNRNKVRLEDFKFALRKDPIKLGRAEELIATNKVITEAKKQFNEADNSSLKRFRGQNGEEEEEEDGEEDNEQDDNVDGDEGGSTDNYSTNSKISSNKNTSAKKAKKNKSTNTKSSNRARKQKSST</sequence>
<comment type="subcellular location">
    <subcellularLocation>
        <location evidence="1">Nucleus</location>
    </subcellularLocation>
</comment>
<feature type="compositionally biased region" description="Low complexity" evidence="7">
    <location>
        <begin position="145"/>
        <end position="156"/>
    </location>
</feature>
<dbReference type="InterPro" id="IPR003195">
    <property type="entry name" value="TFIID_TAF13"/>
</dbReference>
<feature type="compositionally biased region" description="Basic residues" evidence="7">
    <location>
        <begin position="173"/>
        <end position="182"/>
    </location>
</feature>
<dbReference type="SUPFAM" id="SSF47113">
    <property type="entry name" value="Histone-fold"/>
    <property type="match status" value="1"/>
</dbReference>
<dbReference type="GO" id="GO:0005669">
    <property type="term" value="C:transcription factor TFIID complex"/>
    <property type="evidence" value="ECO:0007669"/>
    <property type="project" value="TreeGrafter"/>
</dbReference>
<proteinExistence type="inferred from homology"/>
<evidence type="ECO:0000256" key="6">
    <source>
        <dbReference type="ARBA" id="ARBA00040136"/>
    </source>
</evidence>
<dbReference type="OrthoDB" id="10266074at2759"/>
<dbReference type="Proteomes" id="UP000196158">
    <property type="component" value="Unassembled WGS sequence"/>
</dbReference>
<dbReference type="CDD" id="cd07978">
    <property type="entry name" value="HFD_TAF13"/>
    <property type="match status" value="1"/>
</dbReference>
<dbReference type="GO" id="GO:0046982">
    <property type="term" value="F:protein heterodimerization activity"/>
    <property type="evidence" value="ECO:0007669"/>
    <property type="project" value="InterPro"/>
</dbReference>